<keyword evidence="1" id="KW-1133">Transmembrane helix</keyword>
<keyword evidence="3" id="KW-1185">Reference proteome</keyword>
<dbReference type="AlphaFoldDB" id="A0A846TQ72"/>
<organism evidence="2 3">
    <name type="scientific">Kocuria subflava</name>
    <dbReference type="NCBI Taxonomy" id="1736139"/>
    <lineage>
        <taxon>Bacteria</taxon>
        <taxon>Bacillati</taxon>
        <taxon>Actinomycetota</taxon>
        <taxon>Actinomycetes</taxon>
        <taxon>Micrococcales</taxon>
        <taxon>Micrococcaceae</taxon>
        <taxon>Kocuria</taxon>
    </lineage>
</organism>
<name>A0A846TQ72_9MICC</name>
<feature type="transmembrane region" description="Helical" evidence="1">
    <location>
        <begin position="109"/>
        <end position="132"/>
    </location>
</feature>
<dbReference type="Proteomes" id="UP000521379">
    <property type="component" value="Unassembled WGS sequence"/>
</dbReference>
<evidence type="ECO:0000313" key="3">
    <source>
        <dbReference type="Proteomes" id="UP000521379"/>
    </source>
</evidence>
<dbReference type="EMBL" id="JAAVUN010000003">
    <property type="protein sequence ID" value="NKE08969.1"/>
    <property type="molecule type" value="Genomic_DNA"/>
</dbReference>
<gene>
    <name evidence="2" type="ORF">GTW58_03200</name>
</gene>
<keyword evidence="1" id="KW-0472">Membrane</keyword>
<dbReference type="InterPro" id="IPR021414">
    <property type="entry name" value="DUF3054"/>
</dbReference>
<dbReference type="Pfam" id="PF11255">
    <property type="entry name" value="DUF3054"/>
    <property type="match status" value="1"/>
</dbReference>
<evidence type="ECO:0000256" key="1">
    <source>
        <dbReference type="SAM" id="Phobius"/>
    </source>
</evidence>
<comment type="caution">
    <text evidence="2">The sequence shown here is derived from an EMBL/GenBank/DDBJ whole genome shotgun (WGS) entry which is preliminary data.</text>
</comment>
<dbReference type="RefSeq" id="WP_119932221.1">
    <property type="nucleotide sequence ID" value="NZ_JAAVUN010000003.1"/>
</dbReference>
<evidence type="ECO:0000313" key="2">
    <source>
        <dbReference type="EMBL" id="NKE08969.1"/>
    </source>
</evidence>
<keyword evidence="1" id="KW-0812">Transmembrane</keyword>
<accession>A0A846TQ72</accession>
<sequence>MIPEPLPPAAGVKLPVKNVRGAVVLWVVIDVLLICVFATVGRAAHGENPLGFPDTAWPFLAAAAVGWVGIAMAGRPGISIQGGLLLWIVTVVGGMALRTVSGQGVEPSFILVASTVLLVFLVGWRAIAGTVLRRRRHTRSASNTSA</sequence>
<feature type="transmembrane region" description="Helical" evidence="1">
    <location>
        <begin position="80"/>
        <end position="97"/>
    </location>
</feature>
<protein>
    <submittedName>
        <fullName evidence="2">DUF3054 domain-containing protein</fullName>
    </submittedName>
</protein>
<reference evidence="2 3" key="1">
    <citation type="submission" date="2020-02" db="EMBL/GenBank/DDBJ databases">
        <authorList>
            <person name="Sun Q."/>
        </authorList>
    </citation>
    <scope>NUCLEOTIDE SEQUENCE [LARGE SCALE GENOMIC DNA]</scope>
    <source>
        <strain evidence="2 3">YIM 13062</strain>
    </source>
</reference>
<feature type="transmembrane region" description="Helical" evidence="1">
    <location>
        <begin position="23"/>
        <end position="44"/>
    </location>
</feature>
<feature type="transmembrane region" description="Helical" evidence="1">
    <location>
        <begin position="56"/>
        <end position="73"/>
    </location>
</feature>
<proteinExistence type="predicted"/>